<gene>
    <name evidence="1" type="ORF">BVL65_03905</name>
    <name evidence="2" type="ORF">CJ213_01370</name>
</gene>
<evidence type="ECO:0000313" key="4">
    <source>
        <dbReference type="Proteomes" id="UP000235293"/>
    </source>
</evidence>
<dbReference type="PANTHER" id="PTHR10151">
    <property type="entry name" value="ECTONUCLEOTIDE PYROPHOSPHATASE/PHOSPHODIESTERASE"/>
    <property type="match status" value="1"/>
</dbReference>
<dbReference type="AlphaFoldDB" id="A0A9X7FEM3"/>
<dbReference type="SUPFAM" id="SSF53649">
    <property type="entry name" value="Alkaline phosphatase-like"/>
    <property type="match status" value="1"/>
</dbReference>
<sequence length="419" mass="45714">MSAEIPSENDLLQFVGNVKYGDFSNSAVNENFSYDFNEKNLGGALHISSVLPALSDAIDAPVKTAIHNDPHALRESLGFPKSNSAIVVLIDGLGYWNILMRKGHAPYLRSLLNESINQRPISTCVPSTTVAAMATFGTGTCPGLTCMTGYTQKNSQTGKLAQLIQFNDAPDPLVLQQEPTIFESLVSNGVRADSVGLPKFENTPLTKAAFRGANYITAGTPRARILKAANNSKTPGLTYMYLRDADKTGHNYGWDSQQWVSVFEQIDEQLRLLRANCAPGTLIVITADHGMIKSDPNKRIDIAKHDELIKGVSMVGGEPRSVMLYANSDANPEDIIYRWREYFGTNAIVRSKKQAIDDGIFGLVNNRAEDVIGDVIVQACGAYTIVDSRIQSDKAMSLPSVHGSMTHMEMDIPCLIDLV</sequence>
<evidence type="ECO:0000313" key="2">
    <source>
        <dbReference type="EMBL" id="PMC54818.1"/>
    </source>
</evidence>
<dbReference type="InterPro" id="IPR017850">
    <property type="entry name" value="Alkaline_phosphatase_core_sf"/>
</dbReference>
<dbReference type="EMBL" id="CP019058">
    <property type="protein sequence ID" value="APW18716.1"/>
    <property type="molecule type" value="Genomic_DNA"/>
</dbReference>
<reference evidence="2 4" key="3">
    <citation type="submission" date="2017-09" db="EMBL/GenBank/DDBJ databases">
        <title>Bacterial strain isolated from the female urinary microbiota.</title>
        <authorList>
            <person name="Thomas-White K."/>
            <person name="Kumar N."/>
            <person name="Forster S."/>
            <person name="Putonti C."/>
            <person name="Lawley T."/>
            <person name="Wolfe A.J."/>
        </authorList>
    </citation>
    <scope>NUCLEOTIDE SEQUENCE [LARGE SCALE GENOMIC DNA]</scope>
    <source>
        <strain evidence="2 4">UMB0411</strain>
    </source>
</reference>
<dbReference type="GeneID" id="95682142"/>
<dbReference type="GO" id="GO:0016787">
    <property type="term" value="F:hydrolase activity"/>
    <property type="evidence" value="ECO:0007669"/>
    <property type="project" value="UniProtKB-ARBA"/>
</dbReference>
<keyword evidence="3" id="KW-1185">Reference proteome</keyword>
<dbReference type="Proteomes" id="UP000235293">
    <property type="component" value="Unassembled WGS sequence"/>
</dbReference>
<evidence type="ECO:0000313" key="3">
    <source>
        <dbReference type="Proteomes" id="UP000186260"/>
    </source>
</evidence>
<dbReference type="InterPro" id="IPR002591">
    <property type="entry name" value="Phosphodiest/P_Trfase"/>
</dbReference>
<dbReference type="PANTHER" id="PTHR10151:SF120">
    <property type="entry name" value="BIS(5'-ADENOSYL)-TRIPHOSPHATASE"/>
    <property type="match status" value="1"/>
</dbReference>
<protein>
    <submittedName>
        <fullName evidence="2">Nucleotide pyrophosphatase</fullName>
    </submittedName>
</protein>
<accession>A0A9X7FEM3</accession>
<dbReference type="RefSeq" id="WP_004111479.1">
    <property type="nucleotide sequence ID" value="NZ_CP019058.1"/>
</dbReference>
<reference evidence="1" key="2">
    <citation type="submission" date="2017-01" db="EMBL/GenBank/DDBJ databases">
        <authorList>
            <person name="Timinskas A."/>
        </authorList>
    </citation>
    <scope>NUCLEOTIDE SEQUENCE</scope>
    <source>
        <strain evidence="1">GV37</strain>
    </source>
</reference>
<organism evidence="2 4">
    <name type="scientific">Gardnerella swidsinskii</name>
    <dbReference type="NCBI Taxonomy" id="2792979"/>
    <lineage>
        <taxon>Bacteria</taxon>
        <taxon>Bacillati</taxon>
        <taxon>Actinomycetota</taxon>
        <taxon>Actinomycetes</taxon>
        <taxon>Bifidobacteriales</taxon>
        <taxon>Bifidobacteriaceae</taxon>
        <taxon>Gardnerella</taxon>
    </lineage>
</organism>
<dbReference type="EMBL" id="PNGY01000001">
    <property type="protein sequence ID" value="PMC54818.1"/>
    <property type="molecule type" value="Genomic_DNA"/>
</dbReference>
<proteinExistence type="predicted"/>
<name>A0A9X7FEM3_9BIFI</name>
<evidence type="ECO:0000313" key="1">
    <source>
        <dbReference type="EMBL" id="APW18716.1"/>
    </source>
</evidence>
<dbReference type="Proteomes" id="UP000186260">
    <property type="component" value="Chromosome"/>
</dbReference>
<reference evidence="3" key="1">
    <citation type="submission" date="2017-01" db="EMBL/GenBank/DDBJ databases">
        <title>Gardnerella vaginalis bacteremia associated with severe acute encephalopathy in a young female patient: Case Report and characterization of the isolate.</title>
        <authorList>
            <person name="Tankovic J."/>
            <person name="Timinskas A."/>
            <person name="Zilnyte M."/>
            <person name="Janulaitiene M."/>
            <person name="Zvirbliene A."/>
            <person name="Pleckaityte M."/>
        </authorList>
    </citation>
    <scope>NUCLEOTIDE SEQUENCE [LARGE SCALE GENOMIC DNA]</scope>
    <source>
        <strain evidence="3">GV37</strain>
    </source>
</reference>
<dbReference type="Pfam" id="PF01663">
    <property type="entry name" value="Phosphodiest"/>
    <property type="match status" value="1"/>
</dbReference>
<reference evidence="1" key="4">
    <citation type="journal article" date="2021" name="Pathogens">
        <title>Discrimination of Gardnerella Species by Combining MALDI-TOF Protein Profile, Chaperonin cpn60 Sequences, and Phenotypic Characteristics.</title>
        <authorList>
            <person name="Bulavaite A."/>
            <person name="Maier T."/>
            <person name="Pleckaityte M."/>
        </authorList>
    </citation>
    <scope>NUCLEOTIDE SEQUENCE</scope>
    <source>
        <strain evidence="1">GV37</strain>
    </source>
</reference>
<dbReference type="Gene3D" id="3.40.720.10">
    <property type="entry name" value="Alkaline Phosphatase, subunit A"/>
    <property type="match status" value="1"/>
</dbReference>